<evidence type="ECO:0000256" key="1">
    <source>
        <dbReference type="ARBA" id="ARBA00010371"/>
    </source>
</evidence>
<evidence type="ECO:0000313" key="8">
    <source>
        <dbReference type="Proteomes" id="UP001268036"/>
    </source>
</evidence>
<sequence>MEDHANQENDNMAQRIQFSQTGGPEVLELVDFEPAAPGPDEVRVRNHAIGLNFIETYYRSGLYPPPSLPSGLGTEGAGVVEAVGSAVQRFKAGDRVAYATGPLGAYGEVHVLPERHLVHLPEAVSFEQGAAVMLKGLTVQYLLRQTYPLQAGDTVLFHAAAGGVGSLACQWAKALGVRLIGTAGSAEKLEKAKALGAWAVIDYRKEDVPARVRELTDGAKVPVVYDGVGKDTWEMSLDCLAPRGLMVSFGNASGAVTGVNLGILSQKGSLYVTRPTLGTYAASPEALQDMADQLFELIIDGRIQVDIGRRYPLAEVQEAHRALSARETSGSTILLP</sequence>
<comment type="catalytic activity">
    <reaction evidence="5">
        <text>2 a quinone + NADPH + H(+) = 2 a 1,4-benzosemiquinone + NADP(+)</text>
        <dbReference type="Rhea" id="RHEA:14269"/>
        <dbReference type="ChEBI" id="CHEBI:15378"/>
        <dbReference type="ChEBI" id="CHEBI:57783"/>
        <dbReference type="ChEBI" id="CHEBI:58349"/>
        <dbReference type="ChEBI" id="CHEBI:132124"/>
        <dbReference type="ChEBI" id="CHEBI:134225"/>
        <dbReference type="EC" id="1.6.5.5"/>
    </reaction>
</comment>
<dbReference type="InterPro" id="IPR047618">
    <property type="entry name" value="QOR-like"/>
</dbReference>
<dbReference type="SUPFAM" id="SSF50129">
    <property type="entry name" value="GroES-like"/>
    <property type="match status" value="1"/>
</dbReference>
<dbReference type="GO" id="GO:0005829">
    <property type="term" value="C:cytosol"/>
    <property type="evidence" value="ECO:0007669"/>
    <property type="project" value="TreeGrafter"/>
</dbReference>
<proteinExistence type="inferred from homology"/>
<dbReference type="PROSITE" id="PS01162">
    <property type="entry name" value="QOR_ZETA_CRYSTAL"/>
    <property type="match status" value="1"/>
</dbReference>
<reference evidence="7" key="1">
    <citation type="submission" date="2023-08" db="EMBL/GenBank/DDBJ databases">
        <title>Functional and genomic diversity of the sorghum phyllosphere microbiome.</title>
        <authorList>
            <person name="Shade A."/>
        </authorList>
    </citation>
    <scope>NUCLEOTIDE SEQUENCE</scope>
    <source>
        <strain evidence="7">SORGH_AS_0201</strain>
    </source>
</reference>
<dbReference type="GO" id="GO:0070402">
    <property type="term" value="F:NADPH binding"/>
    <property type="evidence" value="ECO:0007669"/>
    <property type="project" value="TreeGrafter"/>
</dbReference>
<dbReference type="CDD" id="cd05286">
    <property type="entry name" value="QOR2"/>
    <property type="match status" value="1"/>
</dbReference>
<dbReference type="Gene3D" id="3.90.180.10">
    <property type="entry name" value="Medium-chain alcohol dehydrogenases, catalytic domain"/>
    <property type="match status" value="1"/>
</dbReference>
<evidence type="ECO:0000256" key="5">
    <source>
        <dbReference type="ARBA" id="ARBA00048980"/>
    </source>
</evidence>
<feature type="domain" description="Enoyl reductase (ER)" evidence="6">
    <location>
        <begin position="22"/>
        <end position="334"/>
    </location>
</feature>
<dbReference type="InterPro" id="IPR011032">
    <property type="entry name" value="GroES-like_sf"/>
</dbReference>
<evidence type="ECO:0000256" key="2">
    <source>
        <dbReference type="ARBA" id="ARBA00022857"/>
    </source>
</evidence>
<name>A0AAJ2BX15_9PSED</name>
<dbReference type="Proteomes" id="UP001268036">
    <property type="component" value="Unassembled WGS sequence"/>
</dbReference>
<dbReference type="PANTHER" id="PTHR48106:SF13">
    <property type="entry name" value="QUINONE OXIDOREDUCTASE-RELATED"/>
    <property type="match status" value="1"/>
</dbReference>
<dbReference type="GO" id="GO:0008270">
    <property type="term" value="F:zinc ion binding"/>
    <property type="evidence" value="ECO:0007669"/>
    <property type="project" value="InterPro"/>
</dbReference>
<dbReference type="NCBIfam" id="NF008024">
    <property type="entry name" value="PRK10754.1"/>
    <property type="match status" value="1"/>
</dbReference>
<dbReference type="InterPro" id="IPR020843">
    <property type="entry name" value="ER"/>
</dbReference>
<dbReference type="EMBL" id="JAVJAF010000001">
    <property type="protein sequence ID" value="MDR6234398.1"/>
    <property type="molecule type" value="Genomic_DNA"/>
</dbReference>
<dbReference type="PANTHER" id="PTHR48106">
    <property type="entry name" value="QUINONE OXIDOREDUCTASE PIG3-RELATED"/>
    <property type="match status" value="1"/>
</dbReference>
<dbReference type="SMART" id="SM00829">
    <property type="entry name" value="PKS_ER"/>
    <property type="match status" value="1"/>
</dbReference>
<dbReference type="InterPro" id="IPR013154">
    <property type="entry name" value="ADH-like_N"/>
</dbReference>
<evidence type="ECO:0000256" key="4">
    <source>
        <dbReference type="ARBA" id="ARBA00038919"/>
    </source>
</evidence>
<dbReference type="SUPFAM" id="SSF51735">
    <property type="entry name" value="NAD(P)-binding Rossmann-fold domains"/>
    <property type="match status" value="1"/>
</dbReference>
<dbReference type="EC" id="1.6.5.5" evidence="4"/>
<keyword evidence="3 7" id="KW-0560">Oxidoreductase</keyword>
<gene>
    <name evidence="7" type="ORF">QE440_002139</name>
</gene>
<dbReference type="InterPro" id="IPR013149">
    <property type="entry name" value="ADH-like_C"/>
</dbReference>
<dbReference type="GO" id="GO:0003960">
    <property type="term" value="F:quinone reductase (NADPH) activity"/>
    <property type="evidence" value="ECO:0007669"/>
    <property type="project" value="UniProtKB-EC"/>
</dbReference>
<keyword evidence="2" id="KW-0521">NADP</keyword>
<dbReference type="FunFam" id="3.40.50.720:FF:000053">
    <property type="entry name" value="Quinone oxidoreductase 1"/>
    <property type="match status" value="1"/>
</dbReference>
<comment type="caution">
    <text evidence="7">The sequence shown here is derived from an EMBL/GenBank/DDBJ whole genome shotgun (WGS) entry which is preliminary data.</text>
</comment>
<accession>A0AAJ2BX15</accession>
<dbReference type="InterPro" id="IPR002364">
    <property type="entry name" value="Quin_OxRdtase/zeta-crystal_CS"/>
</dbReference>
<evidence type="ECO:0000313" key="7">
    <source>
        <dbReference type="EMBL" id="MDR6234398.1"/>
    </source>
</evidence>
<dbReference type="Gene3D" id="3.40.50.720">
    <property type="entry name" value="NAD(P)-binding Rossmann-like Domain"/>
    <property type="match status" value="1"/>
</dbReference>
<dbReference type="InterPro" id="IPR036291">
    <property type="entry name" value="NAD(P)-bd_dom_sf"/>
</dbReference>
<organism evidence="7 8">
    <name type="scientific">Pseudomonas oryzihabitans</name>
    <dbReference type="NCBI Taxonomy" id="47885"/>
    <lineage>
        <taxon>Bacteria</taxon>
        <taxon>Pseudomonadati</taxon>
        <taxon>Pseudomonadota</taxon>
        <taxon>Gammaproteobacteria</taxon>
        <taxon>Pseudomonadales</taxon>
        <taxon>Pseudomonadaceae</taxon>
        <taxon>Pseudomonas</taxon>
    </lineage>
</organism>
<dbReference type="Pfam" id="PF08240">
    <property type="entry name" value="ADH_N"/>
    <property type="match status" value="1"/>
</dbReference>
<evidence type="ECO:0000259" key="6">
    <source>
        <dbReference type="SMART" id="SM00829"/>
    </source>
</evidence>
<comment type="similarity">
    <text evidence="1">Belongs to the zinc-containing alcohol dehydrogenase family. Quinone oxidoreductase subfamily.</text>
</comment>
<dbReference type="Pfam" id="PF00107">
    <property type="entry name" value="ADH_zinc_N"/>
    <property type="match status" value="1"/>
</dbReference>
<evidence type="ECO:0000256" key="3">
    <source>
        <dbReference type="ARBA" id="ARBA00023002"/>
    </source>
</evidence>
<dbReference type="AlphaFoldDB" id="A0AAJ2BX15"/>
<dbReference type="GO" id="GO:0035925">
    <property type="term" value="F:mRNA 3'-UTR AU-rich region binding"/>
    <property type="evidence" value="ECO:0007669"/>
    <property type="project" value="TreeGrafter"/>
</dbReference>
<protein>
    <recommendedName>
        <fullName evidence="4">NADPH:quinone reductase</fullName>
        <ecNumber evidence="4">1.6.5.5</ecNumber>
    </recommendedName>
</protein>